<sequence length="175" mass="19773">MLLQYNRTSLSSIPGFFEFHSPPPDPWTYLGPTGRYKLSHYREPSIKLSWLATFLLTCMGDVFDATANQGFRPDEPYPDGVYNCELDYTFPSRSFGIFALEMTRVDAPNWHMTFSDVVADLEALWYAALWFETRASGVPEMDFEVFKFTQKSTSFLASRGKFAVALGGAANLSEA</sequence>
<dbReference type="AlphaFoldDB" id="A0A8H3J952"/>
<dbReference type="EMBL" id="CAJPDR010000883">
    <property type="protein sequence ID" value="CAF9943087.1"/>
    <property type="molecule type" value="Genomic_DNA"/>
</dbReference>
<organism evidence="1 2">
    <name type="scientific">Alectoria fallacina</name>
    <dbReference type="NCBI Taxonomy" id="1903189"/>
    <lineage>
        <taxon>Eukaryota</taxon>
        <taxon>Fungi</taxon>
        <taxon>Dikarya</taxon>
        <taxon>Ascomycota</taxon>
        <taxon>Pezizomycotina</taxon>
        <taxon>Lecanoromycetes</taxon>
        <taxon>OSLEUM clade</taxon>
        <taxon>Lecanoromycetidae</taxon>
        <taxon>Lecanorales</taxon>
        <taxon>Lecanorineae</taxon>
        <taxon>Parmeliaceae</taxon>
        <taxon>Alectoria</taxon>
    </lineage>
</organism>
<evidence type="ECO:0000313" key="1">
    <source>
        <dbReference type="EMBL" id="CAF9943087.1"/>
    </source>
</evidence>
<evidence type="ECO:0000313" key="2">
    <source>
        <dbReference type="Proteomes" id="UP000664203"/>
    </source>
</evidence>
<reference evidence="1" key="1">
    <citation type="submission" date="2021-03" db="EMBL/GenBank/DDBJ databases">
        <authorList>
            <person name="Tagirdzhanova G."/>
        </authorList>
    </citation>
    <scope>NUCLEOTIDE SEQUENCE</scope>
</reference>
<dbReference type="Proteomes" id="UP000664203">
    <property type="component" value="Unassembled WGS sequence"/>
</dbReference>
<gene>
    <name evidence="1" type="ORF">ALECFALPRED_010558</name>
</gene>
<proteinExistence type="predicted"/>
<name>A0A8H3J952_9LECA</name>
<comment type="caution">
    <text evidence="1">The sequence shown here is derived from an EMBL/GenBank/DDBJ whole genome shotgun (WGS) entry which is preliminary data.</text>
</comment>
<keyword evidence="2" id="KW-1185">Reference proteome</keyword>
<accession>A0A8H3J952</accession>
<dbReference type="OrthoDB" id="10463007at2759"/>
<protein>
    <submittedName>
        <fullName evidence="1">Uncharacterized protein</fullName>
    </submittedName>
</protein>